<dbReference type="SMART" id="SM00342">
    <property type="entry name" value="HTH_ARAC"/>
    <property type="match status" value="1"/>
</dbReference>
<reference evidence="5 6" key="1">
    <citation type="submission" date="2021-06" db="EMBL/GenBank/DDBJ databases">
        <authorList>
            <person name="Sun Q."/>
            <person name="Li D."/>
        </authorList>
    </citation>
    <scope>NUCLEOTIDE SEQUENCE [LARGE SCALE GENOMIC DNA]</scope>
    <source>
        <strain evidence="5 6">MSJ-6</strain>
    </source>
</reference>
<dbReference type="Pfam" id="PF12833">
    <property type="entry name" value="HTH_18"/>
    <property type="match status" value="1"/>
</dbReference>
<comment type="caution">
    <text evidence="5">The sequence shown here is derived from an EMBL/GenBank/DDBJ whole genome shotgun (WGS) entry which is preliminary data.</text>
</comment>
<evidence type="ECO:0000256" key="3">
    <source>
        <dbReference type="ARBA" id="ARBA00023163"/>
    </source>
</evidence>
<keyword evidence="2" id="KW-0238">DNA-binding</keyword>
<organism evidence="5 6">
    <name type="scientific">Paenibacillus brevis</name>
    <dbReference type="NCBI Taxonomy" id="2841508"/>
    <lineage>
        <taxon>Bacteria</taxon>
        <taxon>Bacillati</taxon>
        <taxon>Bacillota</taxon>
        <taxon>Bacilli</taxon>
        <taxon>Bacillales</taxon>
        <taxon>Paenibacillaceae</taxon>
        <taxon>Paenibacillus</taxon>
    </lineage>
</organism>
<dbReference type="InterPro" id="IPR018060">
    <property type="entry name" value="HTH_AraC"/>
</dbReference>
<evidence type="ECO:0000256" key="2">
    <source>
        <dbReference type="ARBA" id="ARBA00023125"/>
    </source>
</evidence>
<dbReference type="InterPro" id="IPR003313">
    <property type="entry name" value="AraC-bd"/>
</dbReference>
<evidence type="ECO:0000259" key="4">
    <source>
        <dbReference type="PROSITE" id="PS01124"/>
    </source>
</evidence>
<evidence type="ECO:0000313" key="5">
    <source>
        <dbReference type="EMBL" id="MBU5673635.1"/>
    </source>
</evidence>
<keyword evidence="3" id="KW-0804">Transcription</keyword>
<dbReference type="RefSeq" id="WP_216480227.1">
    <property type="nucleotide sequence ID" value="NZ_JAHLQJ010000016.1"/>
</dbReference>
<proteinExistence type="predicted"/>
<sequence length="301" mass="34380">MSEEYVSAVKTQHAPFADWSPGIHYAQFQTLAPCHFPMRRLYDFELLYVAQGELATAMHGQRYVLSAGQLIFLSPGVYHQNEIVAGPETKLMGIHFDFFGELMIRREEDLVVGEDELVWDKLAAEPIIGGGPAFSTDPLYTPSLECVQFMEQLIHEFSRRDLGYELVCKGLMLEILARLLRSQMTRRIAGISEHGERIERLTERIDAAPAEDWSNRRIAAELQMSIDHAAKLFRQVVGIPPGEFVRGIRHREACKLLRDTEWTIEEVGARVGYPDIHHFSRLFRINEGISPRAYRKLASIL</sequence>
<evidence type="ECO:0000313" key="6">
    <source>
        <dbReference type="Proteomes" id="UP000743001"/>
    </source>
</evidence>
<gene>
    <name evidence="5" type="ORF">KQJ23_17520</name>
</gene>
<dbReference type="Proteomes" id="UP000743001">
    <property type="component" value="Unassembled WGS sequence"/>
</dbReference>
<protein>
    <submittedName>
        <fullName evidence="5">AraC family transcriptional regulator</fullName>
    </submittedName>
</protein>
<dbReference type="InterPro" id="IPR050204">
    <property type="entry name" value="AraC_XylS_family_regulators"/>
</dbReference>
<evidence type="ECO:0000256" key="1">
    <source>
        <dbReference type="ARBA" id="ARBA00023015"/>
    </source>
</evidence>
<name>A0ABS6FWZ8_9BACL</name>
<dbReference type="PANTHER" id="PTHR46796">
    <property type="entry name" value="HTH-TYPE TRANSCRIPTIONAL ACTIVATOR RHAS-RELATED"/>
    <property type="match status" value="1"/>
</dbReference>
<feature type="domain" description="HTH araC/xylS-type" evidence="4">
    <location>
        <begin position="199"/>
        <end position="297"/>
    </location>
</feature>
<accession>A0ABS6FWZ8</accession>
<keyword evidence="1" id="KW-0805">Transcription regulation</keyword>
<dbReference type="PROSITE" id="PS01124">
    <property type="entry name" value="HTH_ARAC_FAMILY_2"/>
    <property type="match status" value="1"/>
</dbReference>
<dbReference type="EMBL" id="JAHLQJ010000016">
    <property type="protein sequence ID" value="MBU5673635.1"/>
    <property type="molecule type" value="Genomic_DNA"/>
</dbReference>
<keyword evidence="6" id="KW-1185">Reference proteome</keyword>
<dbReference type="Pfam" id="PF02311">
    <property type="entry name" value="AraC_binding"/>
    <property type="match status" value="1"/>
</dbReference>